<dbReference type="InterPro" id="IPR029058">
    <property type="entry name" value="AB_hydrolase_fold"/>
</dbReference>
<dbReference type="EMBL" id="DWWB01000042">
    <property type="protein sequence ID" value="HJC66600.1"/>
    <property type="molecule type" value="Genomic_DNA"/>
</dbReference>
<gene>
    <name evidence="2" type="ORF">H9931_07775</name>
</gene>
<dbReference type="InterPro" id="IPR050471">
    <property type="entry name" value="AB_hydrolase"/>
</dbReference>
<accession>A0A9D2PWM8</accession>
<evidence type="ECO:0000313" key="3">
    <source>
        <dbReference type="Proteomes" id="UP000823863"/>
    </source>
</evidence>
<dbReference type="SUPFAM" id="SSF53474">
    <property type="entry name" value="alpha/beta-Hydrolases"/>
    <property type="match status" value="1"/>
</dbReference>
<evidence type="ECO:0000313" key="2">
    <source>
        <dbReference type="EMBL" id="HJC66600.1"/>
    </source>
</evidence>
<sequence>MKIQLEDFLMHYEEKGDGEPLVLLHGNGEDLGYFAGQMEYFRETYRVIALDTRGHGESERGTAPFTLEQFGRDLYDCLRKMETGPVHLLGFSDGGNIALAFGREHPEMVRSLILNGANLDPWGVKLSVQLPIVAGYGMVSLLAPFLRDCRRKKEILGLMVREPHYEKADLEALTMPVLVIAGDRDMIRESHTRRIAREIKGSRLIILPGSHFLAKENKEAFNRAVEAFLDEVRAKEAEDCGQRKDG</sequence>
<organism evidence="2 3">
    <name type="scientific">Candidatus Enterocloster excrementigallinarum</name>
    <dbReference type="NCBI Taxonomy" id="2838558"/>
    <lineage>
        <taxon>Bacteria</taxon>
        <taxon>Bacillati</taxon>
        <taxon>Bacillota</taxon>
        <taxon>Clostridia</taxon>
        <taxon>Lachnospirales</taxon>
        <taxon>Lachnospiraceae</taxon>
        <taxon>Enterocloster</taxon>
    </lineage>
</organism>
<evidence type="ECO:0000259" key="1">
    <source>
        <dbReference type="Pfam" id="PF00561"/>
    </source>
</evidence>
<dbReference type="PANTHER" id="PTHR43433:SF5">
    <property type="entry name" value="AB HYDROLASE-1 DOMAIN-CONTAINING PROTEIN"/>
    <property type="match status" value="1"/>
</dbReference>
<comment type="caution">
    <text evidence="2">The sequence shown here is derived from an EMBL/GenBank/DDBJ whole genome shotgun (WGS) entry which is preliminary data.</text>
</comment>
<protein>
    <submittedName>
        <fullName evidence="2">Alpha/beta hydrolase</fullName>
    </submittedName>
</protein>
<dbReference type="InterPro" id="IPR000073">
    <property type="entry name" value="AB_hydrolase_1"/>
</dbReference>
<dbReference type="Proteomes" id="UP000823863">
    <property type="component" value="Unassembled WGS sequence"/>
</dbReference>
<feature type="domain" description="AB hydrolase-1" evidence="1">
    <location>
        <begin position="20"/>
        <end position="134"/>
    </location>
</feature>
<dbReference type="PRINTS" id="PR00111">
    <property type="entry name" value="ABHYDROLASE"/>
</dbReference>
<reference evidence="2" key="2">
    <citation type="submission" date="2021-04" db="EMBL/GenBank/DDBJ databases">
        <authorList>
            <person name="Gilroy R."/>
        </authorList>
    </citation>
    <scope>NUCLEOTIDE SEQUENCE</scope>
    <source>
        <strain evidence="2">CHK198-12963</strain>
    </source>
</reference>
<dbReference type="Gene3D" id="3.40.50.1820">
    <property type="entry name" value="alpha/beta hydrolase"/>
    <property type="match status" value="2"/>
</dbReference>
<reference evidence="2" key="1">
    <citation type="journal article" date="2021" name="PeerJ">
        <title>Extensive microbial diversity within the chicken gut microbiome revealed by metagenomics and culture.</title>
        <authorList>
            <person name="Gilroy R."/>
            <person name="Ravi A."/>
            <person name="Getino M."/>
            <person name="Pursley I."/>
            <person name="Horton D.L."/>
            <person name="Alikhan N.F."/>
            <person name="Baker D."/>
            <person name="Gharbi K."/>
            <person name="Hall N."/>
            <person name="Watson M."/>
            <person name="Adriaenssens E.M."/>
            <person name="Foster-Nyarko E."/>
            <person name="Jarju S."/>
            <person name="Secka A."/>
            <person name="Antonio M."/>
            <person name="Oren A."/>
            <person name="Chaudhuri R.R."/>
            <person name="La Ragione R."/>
            <person name="Hildebrand F."/>
            <person name="Pallen M.J."/>
        </authorList>
    </citation>
    <scope>NUCLEOTIDE SEQUENCE</scope>
    <source>
        <strain evidence="2">CHK198-12963</strain>
    </source>
</reference>
<dbReference type="GO" id="GO:0046503">
    <property type="term" value="P:glycerolipid catabolic process"/>
    <property type="evidence" value="ECO:0007669"/>
    <property type="project" value="TreeGrafter"/>
</dbReference>
<dbReference type="AlphaFoldDB" id="A0A9D2PWM8"/>
<dbReference type="Pfam" id="PF00561">
    <property type="entry name" value="Abhydrolase_1"/>
    <property type="match status" value="1"/>
</dbReference>
<keyword evidence="2" id="KW-0378">Hydrolase</keyword>
<proteinExistence type="predicted"/>
<dbReference type="GO" id="GO:0004806">
    <property type="term" value="F:triacylglycerol lipase activity"/>
    <property type="evidence" value="ECO:0007669"/>
    <property type="project" value="TreeGrafter"/>
</dbReference>
<name>A0A9D2PWM8_9FIRM</name>
<dbReference type="PANTHER" id="PTHR43433">
    <property type="entry name" value="HYDROLASE, ALPHA/BETA FOLD FAMILY PROTEIN"/>
    <property type="match status" value="1"/>
</dbReference>